<dbReference type="EMBL" id="JASJOU010000008">
    <property type="protein sequence ID" value="MDJ1503317.1"/>
    <property type="molecule type" value="Genomic_DNA"/>
</dbReference>
<proteinExistence type="predicted"/>
<evidence type="ECO:0000313" key="2">
    <source>
        <dbReference type="EMBL" id="MDJ1503317.1"/>
    </source>
</evidence>
<accession>A0AAE3R9M7</accession>
<name>A0AAE3R9M7_9BACT</name>
<keyword evidence="1" id="KW-1133">Transmembrane helix</keyword>
<feature type="transmembrane region" description="Helical" evidence="1">
    <location>
        <begin position="104"/>
        <end position="126"/>
    </location>
</feature>
<gene>
    <name evidence="2" type="ORF">QNI22_21795</name>
</gene>
<evidence type="ECO:0000256" key="1">
    <source>
        <dbReference type="SAM" id="Phobius"/>
    </source>
</evidence>
<keyword evidence="1" id="KW-0812">Transmembrane</keyword>
<keyword evidence="3" id="KW-1185">Reference proteome</keyword>
<comment type="caution">
    <text evidence="2">The sequence shown here is derived from an EMBL/GenBank/DDBJ whole genome shotgun (WGS) entry which is preliminary data.</text>
</comment>
<dbReference type="AlphaFoldDB" id="A0AAE3R9M7"/>
<reference evidence="2" key="1">
    <citation type="submission" date="2023-05" db="EMBL/GenBank/DDBJ databases">
        <authorList>
            <person name="Zhang X."/>
        </authorList>
    </citation>
    <scope>NUCLEOTIDE SEQUENCE</scope>
    <source>
        <strain evidence="2">BD1B2-1</strain>
    </source>
</reference>
<organism evidence="2 3">
    <name type="scientific">Xanthocytophaga agilis</name>
    <dbReference type="NCBI Taxonomy" id="3048010"/>
    <lineage>
        <taxon>Bacteria</taxon>
        <taxon>Pseudomonadati</taxon>
        <taxon>Bacteroidota</taxon>
        <taxon>Cytophagia</taxon>
        <taxon>Cytophagales</taxon>
        <taxon>Rhodocytophagaceae</taxon>
        <taxon>Xanthocytophaga</taxon>
    </lineage>
</organism>
<keyword evidence="1" id="KW-0472">Membrane</keyword>
<protein>
    <recommendedName>
        <fullName evidence="4">DUF3592 domain-containing protein</fullName>
    </recommendedName>
</protein>
<sequence>MYLFFFFLGLGFFSVGILTLNELSEAIKSGYHAKGKIIDIKKKWGGRHMDVFAVIEFIDQNQQIQQATLRAGGFSVYVKGESVTISYYKGNIYEVDSAEYLVCWLWIIVGGCCWGGTLIFVVLSWFM</sequence>
<evidence type="ECO:0008006" key="4">
    <source>
        <dbReference type="Google" id="ProtNLM"/>
    </source>
</evidence>
<dbReference type="RefSeq" id="WP_314513932.1">
    <property type="nucleotide sequence ID" value="NZ_JASJOU010000008.1"/>
</dbReference>
<dbReference type="Proteomes" id="UP001232063">
    <property type="component" value="Unassembled WGS sequence"/>
</dbReference>
<evidence type="ECO:0000313" key="3">
    <source>
        <dbReference type="Proteomes" id="UP001232063"/>
    </source>
</evidence>